<dbReference type="PROSITE" id="PS00523">
    <property type="entry name" value="SULFATASE_1"/>
    <property type="match status" value="1"/>
</dbReference>
<dbReference type="InterPro" id="IPR000917">
    <property type="entry name" value="Sulfatase_N"/>
</dbReference>
<dbReference type="PANTHER" id="PTHR42693:SF53">
    <property type="entry name" value="ENDO-4-O-SULFATASE"/>
    <property type="match status" value="1"/>
</dbReference>
<reference evidence="7 8" key="1">
    <citation type="submission" date="2019-02" db="EMBL/GenBank/DDBJ databases">
        <title>Deep-cultivation of Planctomycetes and their phenomic and genomic characterization uncovers novel biology.</title>
        <authorList>
            <person name="Wiegand S."/>
            <person name="Jogler M."/>
            <person name="Boedeker C."/>
            <person name="Pinto D."/>
            <person name="Vollmers J."/>
            <person name="Rivas-Marin E."/>
            <person name="Kohn T."/>
            <person name="Peeters S.H."/>
            <person name="Heuer A."/>
            <person name="Rast P."/>
            <person name="Oberbeckmann S."/>
            <person name="Bunk B."/>
            <person name="Jeske O."/>
            <person name="Meyerdierks A."/>
            <person name="Storesund J.E."/>
            <person name="Kallscheuer N."/>
            <person name="Luecker S."/>
            <person name="Lage O.M."/>
            <person name="Pohl T."/>
            <person name="Merkel B.J."/>
            <person name="Hornburger P."/>
            <person name="Mueller R.-W."/>
            <person name="Bruemmer F."/>
            <person name="Labrenz M."/>
            <person name="Spormann A.M."/>
            <person name="Op den Camp H."/>
            <person name="Overmann J."/>
            <person name="Amann R."/>
            <person name="Jetten M.S.M."/>
            <person name="Mascher T."/>
            <person name="Medema M.H."/>
            <person name="Devos D.P."/>
            <person name="Kaster A.-K."/>
            <person name="Ovreas L."/>
            <person name="Rohde M."/>
            <person name="Galperin M.Y."/>
            <person name="Jogler C."/>
        </authorList>
    </citation>
    <scope>NUCLEOTIDE SEQUENCE [LARGE SCALE GENOMIC DNA]</scope>
    <source>
        <strain evidence="7 8">CA12</strain>
    </source>
</reference>
<accession>A0A517PDG8</accession>
<organism evidence="7 8">
    <name type="scientific">Alienimonas californiensis</name>
    <dbReference type="NCBI Taxonomy" id="2527989"/>
    <lineage>
        <taxon>Bacteria</taxon>
        <taxon>Pseudomonadati</taxon>
        <taxon>Planctomycetota</taxon>
        <taxon>Planctomycetia</taxon>
        <taxon>Planctomycetales</taxon>
        <taxon>Planctomycetaceae</taxon>
        <taxon>Alienimonas</taxon>
    </lineage>
</organism>
<evidence type="ECO:0000256" key="3">
    <source>
        <dbReference type="ARBA" id="ARBA00022801"/>
    </source>
</evidence>
<evidence type="ECO:0000313" key="8">
    <source>
        <dbReference type="Proteomes" id="UP000318741"/>
    </source>
</evidence>
<dbReference type="InterPro" id="IPR050738">
    <property type="entry name" value="Sulfatase"/>
</dbReference>
<evidence type="ECO:0000256" key="1">
    <source>
        <dbReference type="ARBA" id="ARBA00008779"/>
    </source>
</evidence>
<dbReference type="Gene3D" id="3.40.720.10">
    <property type="entry name" value="Alkaline Phosphatase, subunit A"/>
    <property type="match status" value="1"/>
</dbReference>
<dbReference type="KEGG" id="acaf:CA12_35420"/>
<keyword evidence="8" id="KW-1185">Reference proteome</keyword>
<evidence type="ECO:0000256" key="2">
    <source>
        <dbReference type="ARBA" id="ARBA00022723"/>
    </source>
</evidence>
<dbReference type="EC" id="3.1.6.1" evidence="7"/>
<evidence type="ECO:0000256" key="5">
    <source>
        <dbReference type="SAM" id="MobiDB-lite"/>
    </source>
</evidence>
<keyword evidence="4" id="KW-0106">Calcium</keyword>
<keyword evidence="2" id="KW-0479">Metal-binding</keyword>
<sequence>MSPTLALACFLLAGPPDGGPVADRERPRPNVLLILCDDLGYGDLGCYGHPVIQTPRLDALAAGGVRFTHFYSSSPVCSPSRAGLLTGRTPDRSGVYDWIPGGSEVHLRSGETTIPSLLNGENYDTCHVGKWHLNGKFNQAAQPQPGDHGFDHWFATQNNASPSHRNPSNFVSDGKPVGELEGYSCNLVAAEAVRWLDERADSAAPFYLNVWFHEPHEPVASPEELTERYETRSRTADEAEYFANVANMDRAVGTLLDALDERGVRENTLVVFTSDNGPETLNRYRSANRSYGSPGELRGMKLWLYEAGIRVPGIVSWPGKIAPRVEDEPVGAVDLLPTICELTATQPPEDRPLDGTSLAGLLLEDAPLTRTQPLFWSYYRALGGPVAAVREGNQVLLGRRDRPAQPGGGNVGPESMPVIKETELGRFELYDTRSDERQHRDLAGTRPEERDRLADRLIELHRSARDEGPAWEFSRKP</sequence>
<dbReference type="InterPro" id="IPR024607">
    <property type="entry name" value="Sulfatase_CS"/>
</dbReference>
<feature type="domain" description="Sulfatase N-terminal" evidence="6">
    <location>
        <begin position="29"/>
        <end position="343"/>
    </location>
</feature>
<feature type="region of interest" description="Disordered" evidence="5">
    <location>
        <begin position="431"/>
        <end position="450"/>
    </location>
</feature>
<comment type="similarity">
    <text evidence="1">Belongs to the sulfatase family.</text>
</comment>
<dbReference type="PANTHER" id="PTHR42693">
    <property type="entry name" value="ARYLSULFATASE FAMILY MEMBER"/>
    <property type="match status" value="1"/>
</dbReference>
<gene>
    <name evidence="7" type="primary">atsA_37</name>
    <name evidence="7" type="ORF">CA12_35420</name>
</gene>
<dbReference type="RefSeq" id="WP_145360292.1">
    <property type="nucleotide sequence ID" value="NZ_CP036265.1"/>
</dbReference>
<dbReference type="InterPro" id="IPR017850">
    <property type="entry name" value="Alkaline_phosphatase_core_sf"/>
</dbReference>
<dbReference type="OrthoDB" id="9803751at2"/>
<keyword evidence="3 7" id="KW-0378">Hydrolase</keyword>
<protein>
    <submittedName>
        <fullName evidence="7">Arylsulfatase</fullName>
        <ecNumber evidence="7">3.1.6.1</ecNumber>
    </submittedName>
</protein>
<dbReference type="AlphaFoldDB" id="A0A517PDG8"/>
<dbReference type="GO" id="GO:0046872">
    <property type="term" value="F:metal ion binding"/>
    <property type="evidence" value="ECO:0007669"/>
    <property type="project" value="UniProtKB-KW"/>
</dbReference>
<proteinExistence type="inferred from homology"/>
<evidence type="ECO:0000259" key="6">
    <source>
        <dbReference type="Pfam" id="PF00884"/>
    </source>
</evidence>
<dbReference type="Pfam" id="PF00884">
    <property type="entry name" value="Sulfatase"/>
    <property type="match status" value="1"/>
</dbReference>
<dbReference type="SUPFAM" id="SSF53649">
    <property type="entry name" value="Alkaline phosphatase-like"/>
    <property type="match status" value="1"/>
</dbReference>
<name>A0A517PDG8_9PLAN</name>
<evidence type="ECO:0000313" key="7">
    <source>
        <dbReference type="EMBL" id="QDT17420.1"/>
    </source>
</evidence>
<dbReference type="EMBL" id="CP036265">
    <property type="protein sequence ID" value="QDT17420.1"/>
    <property type="molecule type" value="Genomic_DNA"/>
</dbReference>
<dbReference type="Proteomes" id="UP000318741">
    <property type="component" value="Chromosome"/>
</dbReference>
<evidence type="ECO:0000256" key="4">
    <source>
        <dbReference type="ARBA" id="ARBA00022837"/>
    </source>
</evidence>
<dbReference type="GO" id="GO:0004065">
    <property type="term" value="F:arylsulfatase activity"/>
    <property type="evidence" value="ECO:0007669"/>
    <property type="project" value="UniProtKB-EC"/>
</dbReference>